<dbReference type="Pfam" id="PF00563">
    <property type="entry name" value="EAL"/>
    <property type="match status" value="1"/>
</dbReference>
<reference evidence="4 5" key="1">
    <citation type="submission" date="2017-08" db="EMBL/GenBank/DDBJ databases">
        <title>Infants hospitalized years apart are colonized by the same room-sourced microbial strains.</title>
        <authorList>
            <person name="Brooks B."/>
            <person name="Olm M.R."/>
            <person name="Firek B.A."/>
            <person name="Baker R."/>
            <person name="Thomas B.C."/>
            <person name="Morowitz M.J."/>
            <person name="Banfield J.F."/>
        </authorList>
    </citation>
    <scope>NUCLEOTIDE SEQUENCE [LARGE SCALE GENOMIC DNA]</scope>
    <source>
        <strain evidence="4">S2_005_002_R2_34</strain>
    </source>
</reference>
<dbReference type="CDD" id="cd01949">
    <property type="entry name" value="GGDEF"/>
    <property type="match status" value="1"/>
</dbReference>
<comment type="caution">
    <text evidence="4">The sequence shown here is derived from an EMBL/GenBank/DDBJ whole genome shotgun (WGS) entry which is preliminary data.</text>
</comment>
<dbReference type="PANTHER" id="PTHR33121:SF70">
    <property type="entry name" value="SIGNALING PROTEIN YKOW"/>
    <property type="match status" value="1"/>
</dbReference>
<accession>A0A2W5Q4L4</accession>
<dbReference type="InterPro" id="IPR029787">
    <property type="entry name" value="Nucleotide_cyclase"/>
</dbReference>
<dbReference type="Proteomes" id="UP000249185">
    <property type="component" value="Unassembled WGS sequence"/>
</dbReference>
<dbReference type="SUPFAM" id="SSF55073">
    <property type="entry name" value="Nucleotide cyclase"/>
    <property type="match status" value="1"/>
</dbReference>
<feature type="transmembrane region" description="Helical" evidence="1">
    <location>
        <begin position="16"/>
        <end position="36"/>
    </location>
</feature>
<dbReference type="InterPro" id="IPR000160">
    <property type="entry name" value="GGDEF_dom"/>
</dbReference>
<feature type="domain" description="EAL" evidence="2">
    <location>
        <begin position="371"/>
        <end position="626"/>
    </location>
</feature>
<evidence type="ECO:0000256" key="1">
    <source>
        <dbReference type="SAM" id="Phobius"/>
    </source>
</evidence>
<dbReference type="NCBIfam" id="TIGR00254">
    <property type="entry name" value="GGDEF"/>
    <property type="match status" value="1"/>
</dbReference>
<dbReference type="PROSITE" id="PS50887">
    <property type="entry name" value="GGDEF"/>
    <property type="match status" value="1"/>
</dbReference>
<dbReference type="SMART" id="SM00052">
    <property type="entry name" value="EAL"/>
    <property type="match status" value="1"/>
</dbReference>
<dbReference type="PROSITE" id="PS50883">
    <property type="entry name" value="EAL"/>
    <property type="match status" value="1"/>
</dbReference>
<keyword evidence="1" id="KW-0472">Membrane</keyword>
<dbReference type="EMBL" id="QFPW01000006">
    <property type="protein sequence ID" value="PZQ49653.1"/>
    <property type="molecule type" value="Genomic_DNA"/>
</dbReference>
<feature type="transmembrane region" description="Helical" evidence="1">
    <location>
        <begin position="153"/>
        <end position="177"/>
    </location>
</feature>
<evidence type="ECO:0000259" key="3">
    <source>
        <dbReference type="PROSITE" id="PS50887"/>
    </source>
</evidence>
<dbReference type="InterPro" id="IPR043128">
    <property type="entry name" value="Rev_trsase/Diguanyl_cyclase"/>
</dbReference>
<dbReference type="GO" id="GO:0071111">
    <property type="term" value="F:cyclic-guanylate-specific phosphodiesterase activity"/>
    <property type="evidence" value="ECO:0007669"/>
    <property type="project" value="InterPro"/>
</dbReference>
<evidence type="ECO:0000313" key="5">
    <source>
        <dbReference type="Proteomes" id="UP000249185"/>
    </source>
</evidence>
<dbReference type="CDD" id="cd01948">
    <property type="entry name" value="EAL"/>
    <property type="match status" value="1"/>
</dbReference>
<name>A0A2W5Q4L4_RHOSU</name>
<evidence type="ECO:0000313" key="4">
    <source>
        <dbReference type="EMBL" id="PZQ49653.1"/>
    </source>
</evidence>
<dbReference type="SMART" id="SM00267">
    <property type="entry name" value="GGDEF"/>
    <property type="match status" value="1"/>
</dbReference>
<keyword evidence="1" id="KW-0812">Transmembrane</keyword>
<gene>
    <name evidence="4" type="ORF">DI556_09265</name>
</gene>
<sequence length="646" mass="68580">MSTETDIPNPTSPQAIFARAIGCVCAAICLIALLAAMSRAQLGPAGETARAEAETTRRATEAAHGLLLRLAAPVPYGARPALDAAAATLRAEGLAGPATLAELAALSRDLADRPAARAGIAAALTTEALPALDRRARAAAARLAEIETRRRELFVMLAALALLSAVALAAFVVVPAWGRIRDWVARAGEADRENRFRLLHDPVTGMPNATFLHAHLARLLAGADRETGQTAVMRLDIDKFGMLRETLGARTSDEILRLVARRLRGTLRAGDLAAHIGHDDFVLVAAGLADANAAAGIAQRAQEALSKPFAIRGGTQRVTANIGVTLVSDDAPEIDRVLANAEIALAAAEATNGAGTVRYFRDDLRLEAERREALYTELLAGLGRGELVPYFQPQVCLRTGALVGFEALARWHHPRRGLLAPGAFLDFAEEADLTGRIGEAVLGQSLRALRAWDRAKLAVPRVGVNFAARQLRDPALIEKIKWEVERADIDPGRLAVEVLETVMIKGDADMVARNLRGLASAGFHIELDDFGAGHASIANLRRLMVNRIKIDRGFIDGIEASVEQRELTASMIAMAGALGIHTLAEGVETPEAMETLRALGCDLAQGYLIARPMALGDTFDWLRRPPGPGAAAPGASCHAAPLPNTP</sequence>
<dbReference type="SUPFAM" id="SSF141868">
    <property type="entry name" value="EAL domain-like"/>
    <property type="match status" value="1"/>
</dbReference>
<dbReference type="PANTHER" id="PTHR33121">
    <property type="entry name" value="CYCLIC DI-GMP PHOSPHODIESTERASE PDEF"/>
    <property type="match status" value="1"/>
</dbReference>
<dbReference type="AlphaFoldDB" id="A0A2W5Q4L4"/>
<dbReference type="InterPro" id="IPR035919">
    <property type="entry name" value="EAL_sf"/>
</dbReference>
<dbReference type="Gene3D" id="3.20.20.450">
    <property type="entry name" value="EAL domain"/>
    <property type="match status" value="1"/>
</dbReference>
<keyword evidence="1" id="KW-1133">Transmembrane helix</keyword>
<protein>
    <submittedName>
        <fullName evidence="4">Diguanylate cyclase</fullName>
    </submittedName>
</protein>
<evidence type="ECO:0000259" key="2">
    <source>
        <dbReference type="PROSITE" id="PS50883"/>
    </source>
</evidence>
<dbReference type="InterPro" id="IPR001633">
    <property type="entry name" value="EAL_dom"/>
</dbReference>
<dbReference type="Pfam" id="PF00990">
    <property type="entry name" value="GGDEF"/>
    <property type="match status" value="1"/>
</dbReference>
<dbReference type="InterPro" id="IPR050706">
    <property type="entry name" value="Cyclic-di-GMP_PDE-like"/>
</dbReference>
<proteinExistence type="predicted"/>
<dbReference type="Gene3D" id="3.30.70.270">
    <property type="match status" value="1"/>
</dbReference>
<organism evidence="4 5">
    <name type="scientific">Rhodovulum sulfidophilum</name>
    <name type="common">Rhodobacter sulfidophilus</name>
    <dbReference type="NCBI Taxonomy" id="35806"/>
    <lineage>
        <taxon>Bacteria</taxon>
        <taxon>Pseudomonadati</taxon>
        <taxon>Pseudomonadota</taxon>
        <taxon>Alphaproteobacteria</taxon>
        <taxon>Rhodobacterales</taxon>
        <taxon>Paracoccaceae</taxon>
        <taxon>Rhodovulum</taxon>
    </lineage>
</organism>
<feature type="domain" description="GGDEF" evidence="3">
    <location>
        <begin position="228"/>
        <end position="362"/>
    </location>
</feature>